<evidence type="ECO:0000256" key="6">
    <source>
        <dbReference type="RuleBase" id="RU365009"/>
    </source>
</evidence>
<dbReference type="CDD" id="cd23507">
    <property type="entry name" value="hydrophobin_I"/>
    <property type="match status" value="1"/>
</dbReference>
<accession>A0A8H5FC39</accession>
<name>A0A8H5FC39_9AGAR</name>
<dbReference type="SMART" id="SM00075">
    <property type="entry name" value="HYDRO"/>
    <property type="match status" value="1"/>
</dbReference>
<evidence type="ECO:0000256" key="2">
    <source>
        <dbReference type="ARBA" id="ARBA00010446"/>
    </source>
</evidence>
<keyword evidence="6" id="KW-0732">Signal</keyword>
<proteinExistence type="inferred from homology"/>
<organism evidence="7 8">
    <name type="scientific">Psilocybe cf. subviscida</name>
    <dbReference type="NCBI Taxonomy" id="2480587"/>
    <lineage>
        <taxon>Eukaryota</taxon>
        <taxon>Fungi</taxon>
        <taxon>Dikarya</taxon>
        <taxon>Basidiomycota</taxon>
        <taxon>Agaricomycotina</taxon>
        <taxon>Agaricomycetes</taxon>
        <taxon>Agaricomycetidae</taxon>
        <taxon>Agaricales</taxon>
        <taxon>Agaricineae</taxon>
        <taxon>Strophariaceae</taxon>
        <taxon>Psilocybe</taxon>
    </lineage>
</organism>
<dbReference type="Proteomes" id="UP000567179">
    <property type="component" value="Unassembled WGS sequence"/>
</dbReference>
<reference evidence="7 8" key="1">
    <citation type="journal article" date="2020" name="ISME J.">
        <title>Uncovering the hidden diversity of litter-decomposition mechanisms in mushroom-forming fungi.</title>
        <authorList>
            <person name="Floudas D."/>
            <person name="Bentzer J."/>
            <person name="Ahren D."/>
            <person name="Johansson T."/>
            <person name="Persson P."/>
            <person name="Tunlid A."/>
        </authorList>
    </citation>
    <scope>NUCLEOTIDE SEQUENCE [LARGE SCALE GENOMIC DNA]</scope>
    <source>
        <strain evidence="7 8">CBS 101986</strain>
    </source>
</reference>
<feature type="signal peptide" evidence="6">
    <location>
        <begin position="1"/>
        <end position="18"/>
    </location>
</feature>
<keyword evidence="5 6" id="KW-1015">Disulfide bond</keyword>
<keyword evidence="8" id="KW-1185">Reference proteome</keyword>
<comment type="subcellular location">
    <subcellularLocation>
        <location evidence="1 6">Secreted</location>
        <location evidence="1 6">Cell wall</location>
    </subcellularLocation>
</comment>
<evidence type="ECO:0000313" key="7">
    <source>
        <dbReference type="EMBL" id="KAF5331122.1"/>
    </source>
</evidence>
<evidence type="ECO:0000256" key="1">
    <source>
        <dbReference type="ARBA" id="ARBA00004191"/>
    </source>
</evidence>
<dbReference type="AlphaFoldDB" id="A0A8H5FC39"/>
<dbReference type="GO" id="GO:0009277">
    <property type="term" value="C:fungal-type cell wall"/>
    <property type="evidence" value="ECO:0007669"/>
    <property type="project" value="InterPro"/>
</dbReference>
<dbReference type="GO" id="GO:0005199">
    <property type="term" value="F:structural constituent of cell wall"/>
    <property type="evidence" value="ECO:0007669"/>
    <property type="project" value="InterPro"/>
</dbReference>
<comment type="similarity">
    <text evidence="2 6">Belongs to the fungal hydrophobin family.</text>
</comment>
<feature type="chain" id="PRO_5034803133" description="Hydrophobin" evidence="6">
    <location>
        <begin position="19"/>
        <end position="113"/>
    </location>
</feature>
<gene>
    <name evidence="7" type="ORF">D9619_005374</name>
</gene>
<keyword evidence="3 6" id="KW-0134">Cell wall</keyword>
<dbReference type="OrthoDB" id="4225815at2759"/>
<evidence type="ECO:0000313" key="8">
    <source>
        <dbReference type="Proteomes" id="UP000567179"/>
    </source>
</evidence>
<evidence type="ECO:0000256" key="3">
    <source>
        <dbReference type="ARBA" id="ARBA00022512"/>
    </source>
</evidence>
<dbReference type="InterPro" id="IPR001338">
    <property type="entry name" value="Class_I_Hydrophobin"/>
</dbReference>
<comment type="caution">
    <text evidence="7">The sequence shown here is derived from an EMBL/GenBank/DDBJ whole genome shotgun (WGS) entry which is preliminary data.</text>
</comment>
<dbReference type="Pfam" id="PF01185">
    <property type="entry name" value="Hydrophobin"/>
    <property type="match status" value="1"/>
</dbReference>
<evidence type="ECO:0000256" key="4">
    <source>
        <dbReference type="ARBA" id="ARBA00022525"/>
    </source>
</evidence>
<keyword evidence="4 6" id="KW-0964">Secreted</keyword>
<sequence length="113" mass="11629">MYAFKTILALAVPFMVVANPLVARTDPPTTCNTGNAQCCKQVQKTGDVPGLTSVLTLAGLEAVVDALVGIDCNPITVIGTGATNCENTAVCCSNNQFEDGLINVGCSPINVNL</sequence>
<dbReference type="EMBL" id="JAACJJ010000001">
    <property type="protein sequence ID" value="KAF5331122.1"/>
    <property type="molecule type" value="Genomic_DNA"/>
</dbReference>
<protein>
    <recommendedName>
        <fullName evidence="6">Hydrophobin</fullName>
    </recommendedName>
</protein>
<evidence type="ECO:0000256" key="5">
    <source>
        <dbReference type="ARBA" id="ARBA00023157"/>
    </source>
</evidence>